<comment type="caution">
    <text evidence="7">The sequence shown here is derived from an EMBL/GenBank/DDBJ whole genome shotgun (WGS) entry which is preliminary data.</text>
</comment>
<comment type="similarity">
    <text evidence="3">Belongs to the RNase PH family.</text>
</comment>
<dbReference type="GO" id="GO:0005730">
    <property type="term" value="C:nucleolus"/>
    <property type="evidence" value="ECO:0007669"/>
    <property type="project" value="UniProtKB-SubCell"/>
</dbReference>
<dbReference type="InterPro" id="IPR020568">
    <property type="entry name" value="Ribosomal_Su5_D2-typ_SF"/>
</dbReference>
<evidence type="ECO:0000313" key="7">
    <source>
        <dbReference type="EMBL" id="ETO03852.1"/>
    </source>
</evidence>
<evidence type="ECO:0000256" key="1">
    <source>
        <dbReference type="ARBA" id="ARBA00004496"/>
    </source>
</evidence>
<keyword evidence="5" id="KW-0271">Exosome</keyword>
<organism evidence="7 8">
    <name type="scientific">Reticulomyxa filosa</name>
    <dbReference type="NCBI Taxonomy" id="46433"/>
    <lineage>
        <taxon>Eukaryota</taxon>
        <taxon>Sar</taxon>
        <taxon>Rhizaria</taxon>
        <taxon>Retaria</taxon>
        <taxon>Foraminifera</taxon>
        <taxon>Monothalamids</taxon>
        <taxon>Reticulomyxidae</taxon>
        <taxon>Reticulomyxa</taxon>
    </lineage>
</organism>
<sequence>KKIFLKKKKKKKKKGNLFDLCICPKYLCWVLWIDCVILSNNGNVFDALFLGCHACLQYLELPYVEVLKPLKPEGEEEKIKQKETGIADEKEGEDVKPKITIDYFHSQSRRLKNIQQNLPLVLTFAIVKSKYLIVDPLLCEEICADMLIR</sequence>
<dbReference type="PANTHER" id="PTHR11097:SF8">
    <property type="entry name" value="EXOSOME COMPLEX COMPONENT RRP42"/>
    <property type="match status" value="1"/>
</dbReference>
<dbReference type="GO" id="GO:0035925">
    <property type="term" value="F:mRNA 3'-UTR AU-rich region binding"/>
    <property type="evidence" value="ECO:0007669"/>
    <property type="project" value="TreeGrafter"/>
</dbReference>
<dbReference type="GO" id="GO:0034473">
    <property type="term" value="P:U1 snRNA 3'-end processing"/>
    <property type="evidence" value="ECO:0007669"/>
    <property type="project" value="TreeGrafter"/>
</dbReference>
<dbReference type="AlphaFoldDB" id="X6LRV5"/>
<dbReference type="InterPro" id="IPR027408">
    <property type="entry name" value="PNPase/RNase_PH_dom_sf"/>
</dbReference>
<dbReference type="InterPro" id="IPR050590">
    <property type="entry name" value="Exosome_comp_Rrp42_subfam"/>
</dbReference>
<dbReference type="SUPFAM" id="SSF54211">
    <property type="entry name" value="Ribosomal protein S5 domain 2-like"/>
    <property type="match status" value="1"/>
</dbReference>
<dbReference type="GO" id="GO:0016075">
    <property type="term" value="P:rRNA catabolic process"/>
    <property type="evidence" value="ECO:0007669"/>
    <property type="project" value="TreeGrafter"/>
</dbReference>
<feature type="non-terminal residue" evidence="7">
    <location>
        <position position="1"/>
    </location>
</feature>
<dbReference type="OrthoDB" id="272245at2759"/>
<dbReference type="GO" id="GO:0034476">
    <property type="term" value="P:U5 snRNA 3'-end processing"/>
    <property type="evidence" value="ECO:0007669"/>
    <property type="project" value="TreeGrafter"/>
</dbReference>
<dbReference type="GO" id="GO:0071028">
    <property type="term" value="P:nuclear mRNA surveillance"/>
    <property type="evidence" value="ECO:0007669"/>
    <property type="project" value="TreeGrafter"/>
</dbReference>
<dbReference type="Proteomes" id="UP000023152">
    <property type="component" value="Unassembled WGS sequence"/>
</dbReference>
<keyword evidence="4" id="KW-0963">Cytoplasm</keyword>
<evidence type="ECO:0000256" key="5">
    <source>
        <dbReference type="ARBA" id="ARBA00022835"/>
    </source>
</evidence>
<keyword evidence="7" id="KW-0540">Nuclease</keyword>
<dbReference type="EMBL" id="ASPP01031627">
    <property type="protein sequence ID" value="ETO03852.1"/>
    <property type="molecule type" value="Genomic_DNA"/>
</dbReference>
<evidence type="ECO:0000256" key="3">
    <source>
        <dbReference type="ARBA" id="ARBA00006678"/>
    </source>
</evidence>
<evidence type="ECO:0000256" key="2">
    <source>
        <dbReference type="ARBA" id="ARBA00004604"/>
    </source>
</evidence>
<name>X6LRV5_RETFI</name>
<protein>
    <recommendedName>
        <fullName evidence="6">Ribosomal RNA-processing protein 42</fullName>
    </recommendedName>
</protein>
<evidence type="ECO:0000313" key="8">
    <source>
        <dbReference type="Proteomes" id="UP000023152"/>
    </source>
</evidence>
<gene>
    <name evidence="7" type="ORF">RFI_33550</name>
</gene>
<dbReference type="GO" id="GO:0034475">
    <property type="term" value="P:U4 snRNA 3'-end processing"/>
    <property type="evidence" value="ECO:0007669"/>
    <property type="project" value="TreeGrafter"/>
</dbReference>
<keyword evidence="7" id="KW-0269">Exonuclease</keyword>
<dbReference type="PANTHER" id="PTHR11097">
    <property type="entry name" value="EXOSOME COMPLEX EXONUCLEASE RIBOSOMAL RNA PROCESSING PROTEIN"/>
    <property type="match status" value="1"/>
</dbReference>
<dbReference type="GO" id="GO:0000177">
    <property type="term" value="C:cytoplasmic exosome (RNase complex)"/>
    <property type="evidence" value="ECO:0007669"/>
    <property type="project" value="TreeGrafter"/>
</dbReference>
<feature type="non-terminal residue" evidence="7">
    <location>
        <position position="149"/>
    </location>
</feature>
<evidence type="ECO:0000256" key="6">
    <source>
        <dbReference type="ARBA" id="ARBA00042523"/>
    </source>
</evidence>
<dbReference type="Gene3D" id="3.30.230.70">
    <property type="entry name" value="GHMP Kinase, N-terminal domain"/>
    <property type="match status" value="1"/>
</dbReference>
<reference evidence="7 8" key="1">
    <citation type="journal article" date="2013" name="Curr. Biol.">
        <title>The Genome of the Foraminiferan Reticulomyxa filosa.</title>
        <authorList>
            <person name="Glockner G."/>
            <person name="Hulsmann N."/>
            <person name="Schleicher M."/>
            <person name="Noegel A.A."/>
            <person name="Eichinger L."/>
            <person name="Gallinger C."/>
            <person name="Pawlowski J."/>
            <person name="Sierra R."/>
            <person name="Euteneuer U."/>
            <person name="Pillet L."/>
            <person name="Moustafa A."/>
            <person name="Platzer M."/>
            <person name="Groth M."/>
            <person name="Szafranski K."/>
            <person name="Schliwa M."/>
        </authorList>
    </citation>
    <scope>NUCLEOTIDE SEQUENCE [LARGE SCALE GENOMIC DNA]</scope>
</reference>
<comment type="subcellular location">
    <subcellularLocation>
        <location evidence="1">Cytoplasm</location>
    </subcellularLocation>
    <subcellularLocation>
        <location evidence="2">Nucleus</location>
        <location evidence="2">Nucleolus</location>
    </subcellularLocation>
</comment>
<dbReference type="GO" id="GO:0004527">
    <property type="term" value="F:exonuclease activity"/>
    <property type="evidence" value="ECO:0007669"/>
    <property type="project" value="UniProtKB-KW"/>
</dbReference>
<dbReference type="GO" id="GO:0000467">
    <property type="term" value="P:exonucleolytic trimming to generate mature 3'-end of 5.8S rRNA from tricistronic rRNA transcript (SSU-rRNA, 5.8S rRNA, LSU-rRNA)"/>
    <property type="evidence" value="ECO:0007669"/>
    <property type="project" value="TreeGrafter"/>
</dbReference>
<dbReference type="GO" id="GO:0071035">
    <property type="term" value="P:nuclear polyadenylation-dependent rRNA catabolic process"/>
    <property type="evidence" value="ECO:0007669"/>
    <property type="project" value="TreeGrafter"/>
</dbReference>
<dbReference type="GO" id="GO:0000176">
    <property type="term" value="C:nuclear exosome (RNase complex)"/>
    <property type="evidence" value="ECO:0007669"/>
    <property type="project" value="TreeGrafter"/>
</dbReference>
<dbReference type="GO" id="GO:0071038">
    <property type="term" value="P:TRAMP-dependent tRNA surveillance pathway"/>
    <property type="evidence" value="ECO:0007669"/>
    <property type="project" value="TreeGrafter"/>
</dbReference>
<proteinExistence type="inferred from homology"/>
<accession>X6LRV5</accession>
<keyword evidence="8" id="KW-1185">Reference proteome</keyword>
<evidence type="ECO:0000256" key="4">
    <source>
        <dbReference type="ARBA" id="ARBA00022490"/>
    </source>
</evidence>
<keyword evidence="7" id="KW-0378">Hydrolase</keyword>